<evidence type="ECO:0000313" key="6">
    <source>
        <dbReference type="Proteomes" id="UP000239471"/>
    </source>
</evidence>
<feature type="domain" description="Methyl-accepting transducer" evidence="4">
    <location>
        <begin position="27"/>
        <end position="116"/>
    </location>
</feature>
<dbReference type="GO" id="GO:0006935">
    <property type="term" value="P:chemotaxis"/>
    <property type="evidence" value="ECO:0007669"/>
    <property type="project" value="InterPro"/>
</dbReference>
<gene>
    <name evidence="5" type="primary">mcp2_2</name>
    <name evidence="5" type="ORF">CLVI_18610</name>
</gene>
<evidence type="ECO:0000256" key="2">
    <source>
        <dbReference type="ARBA" id="ARBA00029447"/>
    </source>
</evidence>
<keyword evidence="1 3" id="KW-0807">Transducer</keyword>
<evidence type="ECO:0000256" key="3">
    <source>
        <dbReference type="PROSITE-ProRule" id="PRU00284"/>
    </source>
</evidence>
<evidence type="ECO:0000259" key="4">
    <source>
        <dbReference type="PROSITE" id="PS50111"/>
    </source>
</evidence>
<dbReference type="AlphaFoldDB" id="A0A2T0BEP5"/>
<dbReference type="PANTHER" id="PTHR32089">
    <property type="entry name" value="METHYL-ACCEPTING CHEMOTAXIS PROTEIN MCPB"/>
    <property type="match status" value="1"/>
</dbReference>
<dbReference type="InterPro" id="IPR004089">
    <property type="entry name" value="MCPsignal_dom"/>
</dbReference>
<keyword evidence="6" id="KW-1185">Reference proteome</keyword>
<dbReference type="GO" id="GO:0016020">
    <property type="term" value="C:membrane"/>
    <property type="evidence" value="ECO:0007669"/>
    <property type="project" value="InterPro"/>
</dbReference>
<comment type="similarity">
    <text evidence="2">Belongs to the methyl-accepting chemotaxis (MCP) protein family.</text>
</comment>
<dbReference type="PRINTS" id="PR00260">
    <property type="entry name" value="CHEMTRNSDUCR"/>
</dbReference>
<dbReference type="Pfam" id="PF00015">
    <property type="entry name" value="MCPsignal"/>
    <property type="match status" value="1"/>
</dbReference>
<dbReference type="GO" id="GO:0004888">
    <property type="term" value="F:transmembrane signaling receptor activity"/>
    <property type="evidence" value="ECO:0007669"/>
    <property type="project" value="InterPro"/>
</dbReference>
<reference evidence="5 6" key="1">
    <citation type="submission" date="2018-03" db="EMBL/GenBank/DDBJ databases">
        <title>Genome sequence of Clostridium vincentii DSM 10228.</title>
        <authorList>
            <person name="Poehlein A."/>
            <person name="Daniel R."/>
        </authorList>
    </citation>
    <scope>NUCLEOTIDE SEQUENCE [LARGE SCALE GENOMIC DNA]</scope>
    <source>
        <strain evidence="5 6">DSM 10228</strain>
    </source>
</reference>
<dbReference type="OrthoDB" id="9816519at2"/>
<name>A0A2T0BEP5_9CLOT</name>
<comment type="caution">
    <text evidence="5">The sequence shown here is derived from an EMBL/GenBank/DDBJ whole genome shotgun (WGS) entry which is preliminary data.</text>
</comment>
<dbReference type="PANTHER" id="PTHR32089:SF112">
    <property type="entry name" value="LYSOZYME-LIKE PROTEIN-RELATED"/>
    <property type="match status" value="1"/>
</dbReference>
<protein>
    <submittedName>
        <fullName evidence="5">Methyl-accepting chemotaxis protein 2</fullName>
    </submittedName>
</protein>
<dbReference type="InterPro" id="IPR004090">
    <property type="entry name" value="Chemotax_Me-accpt_rcpt"/>
</dbReference>
<accession>A0A2T0BEP5</accession>
<organism evidence="5 6">
    <name type="scientific">Clostridium vincentii</name>
    <dbReference type="NCBI Taxonomy" id="52704"/>
    <lineage>
        <taxon>Bacteria</taxon>
        <taxon>Bacillati</taxon>
        <taxon>Bacillota</taxon>
        <taxon>Clostridia</taxon>
        <taxon>Eubacteriales</taxon>
        <taxon>Clostridiaceae</taxon>
        <taxon>Clostridium</taxon>
    </lineage>
</organism>
<dbReference type="SUPFAM" id="SSF58104">
    <property type="entry name" value="Methyl-accepting chemotaxis protein (MCP) signaling domain"/>
    <property type="match status" value="1"/>
</dbReference>
<dbReference type="EMBL" id="PVXQ01000017">
    <property type="protein sequence ID" value="PRR82355.1"/>
    <property type="molecule type" value="Genomic_DNA"/>
</dbReference>
<proteinExistence type="inferred from homology"/>
<dbReference type="Gene3D" id="1.10.287.950">
    <property type="entry name" value="Methyl-accepting chemotaxis protein"/>
    <property type="match status" value="1"/>
</dbReference>
<dbReference type="PROSITE" id="PS50111">
    <property type="entry name" value="CHEMOTAXIS_TRANSDUC_2"/>
    <property type="match status" value="1"/>
</dbReference>
<dbReference type="Proteomes" id="UP000239471">
    <property type="component" value="Unassembled WGS sequence"/>
</dbReference>
<dbReference type="SMART" id="SM00283">
    <property type="entry name" value="MA"/>
    <property type="match status" value="1"/>
</dbReference>
<evidence type="ECO:0000256" key="1">
    <source>
        <dbReference type="ARBA" id="ARBA00023224"/>
    </source>
</evidence>
<dbReference type="GO" id="GO:0007165">
    <property type="term" value="P:signal transduction"/>
    <property type="evidence" value="ECO:0007669"/>
    <property type="project" value="UniProtKB-KW"/>
</dbReference>
<evidence type="ECO:0000313" key="5">
    <source>
        <dbReference type="EMBL" id="PRR82355.1"/>
    </source>
</evidence>
<sequence>MIYNIYYVMDIKTIKDGIILEEMKIINEYVEKISAEIQEMTTTAESLYEKVDIMKDKVNNFKLSTKQIVGIASQTNMLSLNASIEAARAGEAGKGFAVVATEVKKLSDMSSKVAESTVKDQNEMLKMIVDIYKVADVVNQKSESLKGAIDKISAIVQKANQS</sequence>